<protein>
    <submittedName>
        <fullName evidence="2">Uncharacterized protein</fullName>
    </submittedName>
</protein>
<name>A0A1X0ZMU7_PSEPU</name>
<dbReference type="Proteomes" id="UP000193675">
    <property type="component" value="Unassembled WGS sequence"/>
</dbReference>
<feature type="region of interest" description="Disordered" evidence="1">
    <location>
        <begin position="1"/>
        <end position="25"/>
    </location>
</feature>
<reference evidence="3 5" key="2">
    <citation type="submission" date="2020-09" db="EMBL/GenBank/DDBJ databases">
        <title>Co-existence of a novel multidrug-resistance efflux pump with carbapenem resistance gene blaVIM-2 in one megaplasmid in Pseudomonas putida.</title>
        <authorList>
            <person name="Peng K."/>
            <person name="Li R."/>
        </authorList>
    </citation>
    <scope>NUCLEOTIDE SEQUENCE [LARGE SCALE GENOMIC DNA]</scope>
    <source>
        <strain evidence="3 5">ZXPA-20</strain>
        <plasmid evidence="3 5">pZXPA-20-602k</plasmid>
    </source>
</reference>
<proteinExistence type="predicted"/>
<dbReference type="EMBL" id="NBWC01000049">
    <property type="protein sequence ID" value="ORL58695.1"/>
    <property type="molecule type" value="Genomic_DNA"/>
</dbReference>
<evidence type="ECO:0000313" key="4">
    <source>
        <dbReference type="Proteomes" id="UP000193675"/>
    </source>
</evidence>
<dbReference type="EMBL" id="CP061724">
    <property type="protein sequence ID" value="QOD01381.1"/>
    <property type="molecule type" value="Genomic_DNA"/>
</dbReference>
<evidence type="ECO:0000313" key="3">
    <source>
        <dbReference type="EMBL" id="QOD01381.1"/>
    </source>
</evidence>
<dbReference type="AlphaFoldDB" id="A0A1X0ZMU7"/>
<evidence type="ECO:0000256" key="1">
    <source>
        <dbReference type="SAM" id="MobiDB-lite"/>
    </source>
</evidence>
<evidence type="ECO:0000313" key="5">
    <source>
        <dbReference type="Proteomes" id="UP000516786"/>
    </source>
</evidence>
<dbReference type="Proteomes" id="UP000516786">
    <property type="component" value="Plasmid pZXPA-20-602k"/>
</dbReference>
<evidence type="ECO:0000313" key="2">
    <source>
        <dbReference type="EMBL" id="ORL58695.1"/>
    </source>
</evidence>
<keyword evidence="3" id="KW-0614">Plasmid</keyword>
<reference evidence="2 4" key="1">
    <citation type="submission" date="2017-04" db="EMBL/GenBank/DDBJ databases">
        <title>Presence of VIM-2 positive Pseudomonas species in chickens and their surrounding environment.</title>
        <authorList>
            <person name="Zhang R."/>
        </authorList>
    </citation>
    <scope>NUCLEOTIDE SEQUENCE [LARGE SCALE GENOMIC DNA]</scope>
    <source>
        <strain evidence="2 4">DZ-C18</strain>
    </source>
</reference>
<accession>A0A1X0ZMU7</accession>
<organism evidence="2 4">
    <name type="scientific">Pseudomonas putida</name>
    <name type="common">Arthrobacter siderocapsulatus</name>
    <dbReference type="NCBI Taxonomy" id="303"/>
    <lineage>
        <taxon>Bacteria</taxon>
        <taxon>Pseudomonadati</taxon>
        <taxon>Pseudomonadota</taxon>
        <taxon>Gammaproteobacteria</taxon>
        <taxon>Pseudomonadales</taxon>
        <taxon>Pseudomonadaceae</taxon>
        <taxon>Pseudomonas</taxon>
    </lineage>
</organism>
<geneLocation type="plasmid" evidence="3 5">
    <name>pZXPA-20-602k</name>
</geneLocation>
<sequence length="184" mass="20474">MTESKQNHAEAFTTQASNKGWRPDQNLATDNPEAVPVWFYSHGYLSGSRLISQLLKDVFVNGVPPEALVDLPADPGNAYKAAIKQLERAPADQKEAEHQRLTAAMVNFAQSSNLWKILKSQDEITGFHIVLVDWFTRSNVHVLIPTAIMQPTPLSPDQIALAAKMAMDNHLCRYPKDVPASRRS</sequence>
<gene>
    <name evidence="2" type="ORF">B7H17_24500</name>
    <name evidence="3" type="ORF">ID616_32855</name>
</gene>
<dbReference type="RefSeq" id="WP_084851426.1">
    <property type="nucleotide sequence ID" value="NZ_CP061724.1"/>
</dbReference>
<dbReference type="OrthoDB" id="7032119at2"/>